<keyword evidence="4" id="KW-0804">Transcription</keyword>
<dbReference type="Proteomes" id="UP001266357">
    <property type="component" value="Unassembled WGS sequence"/>
</dbReference>
<dbReference type="PANTHER" id="PTHR30126">
    <property type="entry name" value="HTH-TYPE TRANSCRIPTIONAL REGULATOR"/>
    <property type="match status" value="1"/>
</dbReference>
<evidence type="ECO:0000313" key="7">
    <source>
        <dbReference type="Proteomes" id="UP001266357"/>
    </source>
</evidence>
<evidence type="ECO:0000259" key="5">
    <source>
        <dbReference type="PROSITE" id="PS50931"/>
    </source>
</evidence>
<keyword evidence="7" id="KW-1185">Reference proteome</keyword>
<dbReference type="CDD" id="cd08419">
    <property type="entry name" value="PBP2_CbbR_RubisCO_like"/>
    <property type="match status" value="1"/>
</dbReference>
<evidence type="ECO:0000313" key="6">
    <source>
        <dbReference type="EMBL" id="MDT0603083.1"/>
    </source>
</evidence>
<comment type="similarity">
    <text evidence="1">Belongs to the LysR transcriptional regulatory family.</text>
</comment>
<proteinExistence type="inferred from homology"/>
<accession>A0ABU2ZYT8</accession>
<keyword evidence="3" id="KW-0238">DNA-binding</keyword>
<dbReference type="InterPro" id="IPR036390">
    <property type="entry name" value="WH_DNA-bd_sf"/>
</dbReference>
<evidence type="ECO:0000256" key="4">
    <source>
        <dbReference type="ARBA" id="ARBA00023163"/>
    </source>
</evidence>
<organism evidence="6 7">
    <name type="scientific">Thalassotalea castellviae</name>
    <dbReference type="NCBI Taxonomy" id="3075612"/>
    <lineage>
        <taxon>Bacteria</taxon>
        <taxon>Pseudomonadati</taxon>
        <taxon>Pseudomonadota</taxon>
        <taxon>Gammaproteobacteria</taxon>
        <taxon>Alteromonadales</taxon>
        <taxon>Colwelliaceae</taxon>
        <taxon>Thalassotalea</taxon>
    </lineage>
</organism>
<comment type="caution">
    <text evidence="6">The sequence shown here is derived from an EMBL/GenBank/DDBJ whole genome shotgun (WGS) entry which is preliminary data.</text>
</comment>
<evidence type="ECO:0000256" key="3">
    <source>
        <dbReference type="ARBA" id="ARBA00023125"/>
    </source>
</evidence>
<dbReference type="EMBL" id="JAVRIF010000002">
    <property type="protein sequence ID" value="MDT0603083.1"/>
    <property type="molecule type" value="Genomic_DNA"/>
</dbReference>
<sequence>MPKRLPTLRQMQILLALAEHKNISRVAEILHISQPSVSIQLKNLTEVFDSPLYHVNGRSLEFTEAGIAAVNTAQEMFFSLDKLHIELEDLKGAKAGVLKLAVVSTAKYFLPILLGPFCKRYPLIDVQLDIGNREQIIQRFNQNKDDYYIFSQYPKADNLVAEPFLENPLVVVAPVNHELTKKMPISLNRLSHYPFLLREYGSGTRHSIEDFCQQHNISLKAKMTIESNQAIKHSVAAGLGLAILSSHTLDYMQDDNLVKLEVEHFPIKSQWYLVRNKKRHQTILAELFYQYLQEEGLEKLKNIAKNHRSF</sequence>
<dbReference type="PROSITE" id="PS50931">
    <property type="entry name" value="HTH_LYSR"/>
    <property type="match status" value="1"/>
</dbReference>
<protein>
    <submittedName>
        <fullName evidence="6">LysR family transcriptional regulator</fullName>
    </submittedName>
</protein>
<keyword evidence="2" id="KW-0805">Transcription regulation</keyword>
<dbReference type="Gene3D" id="1.10.10.10">
    <property type="entry name" value="Winged helix-like DNA-binding domain superfamily/Winged helix DNA-binding domain"/>
    <property type="match status" value="1"/>
</dbReference>
<dbReference type="InterPro" id="IPR000847">
    <property type="entry name" value="LysR_HTH_N"/>
</dbReference>
<dbReference type="RefSeq" id="WP_311578538.1">
    <property type="nucleotide sequence ID" value="NZ_JAVRIF010000002.1"/>
</dbReference>
<dbReference type="Gene3D" id="3.40.190.290">
    <property type="match status" value="1"/>
</dbReference>
<dbReference type="InterPro" id="IPR036388">
    <property type="entry name" value="WH-like_DNA-bd_sf"/>
</dbReference>
<evidence type="ECO:0000256" key="2">
    <source>
        <dbReference type="ARBA" id="ARBA00023015"/>
    </source>
</evidence>
<feature type="domain" description="HTH lysR-type" evidence="5">
    <location>
        <begin position="6"/>
        <end position="63"/>
    </location>
</feature>
<name>A0ABU2ZYT8_9GAMM</name>
<dbReference type="InterPro" id="IPR005119">
    <property type="entry name" value="LysR_subst-bd"/>
</dbReference>
<dbReference type="SUPFAM" id="SSF53850">
    <property type="entry name" value="Periplasmic binding protein-like II"/>
    <property type="match status" value="1"/>
</dbReference>
<evidence type="ECO:0000256" key="1">
    <source>
        <dbReference type="ARBA" id="ARBA00009437"/>
    </source>
</evidence>
<reference evidence="6 7" key="1">
    <citation type="submission" date="2023-09" db="EMBL/GenBank/DDBJ databases">
        <authorList>
            <person name="Rey-Velasco X."/>
        </authorList>
    </citation>
    <scope>NUCLEOTIDE SEQUENCE [LARGE SCALE GENOMIC DNA]</scope>
    <source>
        <strain evidence="6 7">W431</strain>
    </source>
</reference>
<dbReference type="SUPFAM" id="SSF46785">
    <property type="entry name" value="Winged helix' DNA-binding domain"/>
    <property type="match status" value="1"/>
</dbReference>
<dbReference type="Pfam" id="PF00126">
    <property type="entry name" value="HTH_1"/>
    <property type="match status" value="1"/>
</dbReference>
<dbReference type="PANTHER" id="PTHR30126:SF5">
    <property type="entry name" value="HTH-TYPE TRANSCRIPTIONAL ACTIVATOR CMPR"/>
    <property type="match status" value="1"/>
</dbReference>
<gene>
    <name evidence="6" type="ORF">RM573_05705</name>
</gene>
<dbReference type="Pfam" id="PF03466">
    <property type="entry name" value="LysR_substrate"/>
    <property type="match status" value="1"/>
</dbReference>